<dbReference type="RefSeq" id="WP_346178310.1">
    <property type="nucleotide sequence ID" value="NZ_BAAASD010000043.1"/>
</dbReference>
<dbReference type="Pfam" id="PF10901">
    <property type="entry name" value="DUF2690"/>
    <property type="match status" value="1"/>
</dbReference>
<feature type="compositionally biased region" description="Pro residues" evidence="1">
    <location>
        <begin position="89"/>
        <end position="117"/>
    </location>
</feature>
<dbReference type="Proteomes" id="UP001500253">
    <property type="component" value="Unassembled WGS sequence"/>
</dbReference>
<feature type="compositionally biased region" description="Basic residues" evidence="1">
    <location>
        <begin position="39"/>
        <end position="51"/>
    </location>
</feature>
<evidence type="ECO:0008006" key="5">
    <source>
        <dbReference type="Google" id="ProtNLM"/>
    </source>
</evidence>
<evidence type="ECO:0000313" key="3">
    <source>
        <dbReference type="EMBL" id="GAA2366743.1"/>
    </source>
</evidence>
<dbReference type="EMBL" id="BAAASD010000043">
    <property type="protein sequence ID" value="GAA2366743.1"/>
    <property type="molecule type" value="Genomic_DNA"/>
</dbReference>
<sequence length="308" mass="30699">MPRWRELPEEREPRHGVTGEAGGGEEAQGVPEEAGPPPRPRKGRTTGRTTRKAPPPLVPDPPLMPEPPPLPDPPPVPDPPLFSTAPAALPEPPEPSEPSPRPSGPPASPDSPAPPAAGAPDAAAPAPNGRRRVVLLVAAAAGVLFAGTAAVLLGNPDGRMDGNAKDPRPGPAPTTGPTLPAGVKCTGQECAGQDPETMGCGGAYARTTAGATVGGAYVEVRYSEVCGAAWARITKAGPGDRLRVTAPAQGGGAARTESGEADADGEAYTRMVEVGSAAGAPARARACATLTTGQRGCTATGAGRTAAP</sequence>
<name>A0ABN3H1E7_9ACTN</name>
<feature type="compositionally biased region" description="Basic and acidic residues" evidence="1">
    <location>
        <begin position="158"/>
        <end position="168"/>
    </location>
</feature>
<organism evidence="3 4">
    <name type="scientific">Streptomyces cuspidosporus</name>
    <dbReference type="NCBI Taxonomy" id="66882"/>
    <lineage>
        <taxon>Bacteria</taxon>
        <taxon>Bacillati</taxon>
        <taxon>Actinomycetota</taxon>
        <taxon>Actinomycetes</taxon>
        <taxon>Kitasatosporales</taxon>
        <taxon>Streptomycetaceae</taxon>
        <taxon>Streptomyces</taxon>
    </lineage>
</organism>
<reference evidence="3 4" key="1">
    <citation type="journal article" date="2019" name="Int. J. Syst. Evol. Microbiol.">
        <title>The Global Catalogue of Microorganisms (GCM) 10K type strain sequencing project: providing services to taxonomists for standard genome sequencing and annotation.</title>
        <authorList>
            <consortium name="The Broad Institute Genomics Platform"/>
            <consortium name="The Broad Institute Genome Sequencing Center for Infectious Disease"/>
            <person name="Wu L."/>
            <person name="Ma J."/>
        </authorList>
    </citation>
    <scope>NUCLEOTIDE SEQUENCE [LARGE SCALE GENOMIC DNA]</scope>
    <source>
        <strain evidence="3 4">JCM 4316</strain>
    </source>
</reference>
<protein>
    <recommendedName>
        <fullName evidence="5">DUF2690 domain-containing protein</fullName>
    </recommendedName>
</protein>
<feature type="region of interest" description="Disordered" evidence="1">
    <location>
        <begin position="245"/>
        <end position="264"/>
    </location>
</feature>
<keyword evidence="2" id="KW-0472">Membrane</keyword>
<evidence type="ECO:0000313" key="4">
    <source>
        <dbReference type="Proteomes" id="UP001500253"/>
    </source>
</evidence>
<evidence type="ECO:0000256" key="1">
    <source>
        <dbReference type="SAM" id="MobiDB-lite"/>
    </source>
</evidence>
<keyword evidence="2" id="KW-1133">Transmembrane helix</keyword>
<keyword evidence="2" id="KW-0812">Transmembrane</keyword>
<keyword evidence="4" id="KW-1185">Reference proteome</keyword>
<comment type="caution">
    <text evidence="3">The sequence shown here is derived from an EMBL/GenBank/DDBJ whole genome shotgun (WGS) entry which is preliminary data.</text>
</comment>
<feature type="region of interest" description="Disordered" evidence="1">
    <location>
        <begin position="1"/>
        <end position="126"/>
    </location>
</feature>
<accession>A0ABN3H1E7</accession>
<gene>
    <name evidence="3" type="ORF">GCM10010246_69720</name>
</gene>
<proteinExistence type="predicted"/>
<evidence type="ECO:0000256" key="2">
    <source>
        <dbReference type="SAM" id="Phobius"/>
    </source>
</evidence>
<feature type="compositionally biased region" description="Pro residues" evidence="1">
    <location>
        <begin position="53"/>
        <end position="80"/>
    </location>
</feature>
<feature type="region of interest" description="Disordered" evidence="1">
    <location>
        <begin position="158"/>
        <end position="180"/>
    </location>
</feature>
<feature type="compositionally biased region" description="Basic and acidic residues" evidence="1">
    <location>
        <begin position="1"/>
        <end position="17"/>
    </location>
</feature>
<feature type="transmembrane region" description="Helical" evidence="2">
    <location>
        <begin position="133"/>
        <end position="153"/>
    </location>
</feature>
<dbReference type="InterPro" id="IPR021224">
    <property type="entry name" value="DUF2690"/>
</dbReference>